<dbReference type="EMBL" id="UINC01052116">
    <property type="protein sequence ID" value="SVB67063.1"/>
    <property type="molecule type" value="Genomic_DNA"/>
</dbReference>
<protein>
    <submittedName>
        <fullName evidence="1">Uncharacterized protein</fullName>
    </submittedName>
</protein>
<proteinExistence type="predicted"/>
<evidence type="ECO:0000313" key="1">
    <source>
        <dbReference type="EMBL" id="SVB67063.1"/>
    </source>
</evidence>
<name>A0A382FXQ8_9ZZZZ</name>
<organism evidence="1">
    <name type="scientific">marine metagenome</name>
    <dbReference type="NCBI Taxonomy" id="408172"/>
    <lineage>
        <taxon>unclassified sequences</taxon>
        <taxon>metagenomes</taxon>
        <taxon>ecological metagenomes</taxon>
    </lineage>
</organism>
<accession>A0A382FXQ8</accession>
<sequence length="84" mass="9266">MERLISYFLERYGSHRAFAKQMASTSLGNVGSAAANAQEDGTISPFTHITPRLSTIQKFTAAPARLRPYWRNTAAGRSSHLVLL</sequence>
<dbReference type="AlphaFoldDB" id="A0A382FXQ8"/>
<gene>
    <name evidence="1" type="ORF">METZ01_LOCUS219917</name>
</gene>
<reference evidence="1" key="1">
    <citation type="submission" date="2018-05" db="EMBL/GenBank/DDBJ databases">
        <authorList>
            <person name="Lanie J.A."/>
            <person name="Ng W.-L."/>
            <person name="Kazmierczak K.M."/>
            <person name="Andrzejewski T.M."/>
            <person name="Davidsen T.M."/>
            <person name="Wayne K.J."/>
            <person name="Tettelin H."/>
            <person name="Glass J.I."/>
            <person name="Rusch D."/>
            <person name="Podicherti R."/>
            <person name="Tsui H.-C.T."/>
            <person name="Winkler M.E."/>
        </authorList>
    </citation>
    <scope>NUCLEOTIDE SEQUENCE</scope>
</reference>